<reference evidence="3" key="2">
    <citation type="submission" date="2019-10" db="EMBL/GenBank/DDBJ databases">
        <authorList>
            <consortium name="NCBI Genome Project"/>
        </authorList>
    </citation>
    <scope>NUCLEOTIDE SEQUENCE</scope>
    <source>
        <strain evidence="3">NI907</strain>
    </source>
</reference>
<dbReference type="Proteomes" id="UP000515153">
    <property type="component" value="Unplaced"/>
</dbReference>
<feature type="compositionally biased region" description="Polar residues" evidence="1">
    <location>
        <begin position="1185"/>
        <end position="1198"/>
    </location>
</feature>
<dbReference type="GeneID" id="41966997"/>
<protein>
    <submittedName>
        <fullName evidence="3">Uncharacterized protein</fullName>
    </submittedName>
</protein>
<gene>
    <name evidence="3" type="ORF">PgNI_12137</name>
</gene>
<feature type="region of interest" description="Disordered" evidence="1">
    <location>
        <begin position="1185"/>
        <end position="1247"/>
    </location>
</feature>
<dbReference type="RefSeq" id="XP_030977069.1">
    <property type="nucleotide sequence ID" value="XM_031132092.1"/>
</dbReference>
<evidence type="ECO:0000313" key="2">
    <source>
        <dbReference type="Proteomes" id="UP000515153"/>
    </source>
</evidence>
<reference evidence="3" key="1">
    <citation type="journal article" date="2019" name="Mol. Biol. Evol.">
        <title>Blast fungal genomes show frequent chromosomal changes, gene gains and losses, and effector gene turnover.</title>
        <authorList>
            <person name="Gomez Luciano L.B."/>
            <person name="Jason Tsai I."/>
            <person name="Chuma I."/>
            <person name="Tosa Y."/>
            <person name="Chen Y.H."/>
            <person name="Li J.Y."/>
            <person name="Li M.Y."/>
            <person name="Jade Lu M.Y."/>
            <person name="Nakayashiki H."/>
            <person name="Li W.H."/>
        </authorList>
    </citation>
    <scope>NUCLEOTIDE SEQUENCE</scope>
    <source>
        <strain evidence="3">NI907</strain>
    </source>
</reference>
<feature type="compositionally biased region" description="Basic and acidic residues" evidence="1">
    <location>
        <begin position="36"/>
        <end position="53"/>
    </location>
</feature>
<organism evidence="2 3">
    <name type="scientific">Pyricularia grisea</name>
    <name type="common">Crabgrass-specific blast fungus</name>
    <name type="synonym">Magnaporthe grisea</name>
    <dbReference type="NCBI Taxonomy" id="148305"/>
    <lineage>
        <taxon>Eukaryota</taxon>
        <taxon>Fungi</taxon>
        <taxon>Dikarya</taxon>
        <taxon>Ascomycota</taxon>
        <taxon>Pezizomycotina</taxon>
        <taxon>Sordariomycetes</taxon>
        <taxon>Sordariomycetidae</taxon>
        <taxon>Magnaporthales</taxon>
        <taxon>Pyriculariaceae</taxon>
        <taxon>Pyricularia</taxon>
    </lineage>
</organism>
<reference evidence="3" key="3">
    <citation type="submission" date="2025-08" db="UniProtKB">
        <authorList>
            <consortium name="RefSeq"/>
        </authorList>
    </citation>
    <scope>IDENTIFICATION</scope>
    <source>
        <strain evidence="3">NI907</strain>
    </source>
</reference>
<proteinExistence type="predicted"/>
<feature type="compositionally biased region" description="Polar residues" evidence="1">
    <location>
        <begin position="60"/>
        <end position="69"/>
    </location>
</feature>
<evidence type="ECO:0000256" key="1">
    <source>
        <dbReference type="SAM" id="MobiDB-lite"/>
    </source>
</evidence>
<dbReference type="KEGG" id="pgri:PgNI_12137"/>
<feature type="region of interest" description="Disordered" evidence="1">
    <location>
        <begin position="1144"/>
        <end position="1172"/>
    </location>
</feature>
<sequence>MWDIIFPGQARPATATLDDLPPLETTRASRPLGRKPVTEDRLPKDPSRVRADSPHAIIEGSSTGRTKSSPAREIDPSWFGIPYSMLAPPTAPTTFGADSGYASLGGKLTLHEKMSLMRETDIGFEAAQDIALADELEDDIQTQFSQTSSFWRHPGMESYISTFAKELTDLFTSPYILEGHGQVLQALPEVLKSFAVRIGHERGDRIGKEVMMTIYKFRHDIVAELRQNLGQMNREEFECRDADVLSNSASESEDEIIRTPKAPGMTLKEKMYLFDKENNHAKGTEDDWAESNEIPIHYDMLINSTAYQWLQTSVQLLEKLEIPGPAADNGRIGDQIFQTIRRATKISRHRVQECEINILMHWDPIGFCEEQLYDKNIKDAIANAVTLTGYGDCVQAMTTAEYLQQTWPQTGLGVLAVLQNAVSDFLTTFHPPKAYLSYQGGWATATLSGGTNLSLRIGSSRCTEACIRGNAFAVAELAEQLTWIGAALQSSSHDYLPAHSYAKLVRMPSFDEGETDNDSIRRSFDLSYETVAIQDIEDSKPDAISSHGSCWRGMFRNPVIATGFPIPRRPPGITKNSGMEMSLGLVALLTNCRQVVPFSGTTFLKGFSAMLAAVKIVGDTVLWHLCYDPKGKYLSYEDSRIDRSKVHEDSPQIPLTVIQHKHDIVGWTDKVQNLAGKFRSRVANYEIKRTRLPPPDSSCIFEKINIVGSFVPFITPEATVAVGVKDKPLHFGFNGPNSNYTGLLTALETQNFVLYDTAERRAWLVNGLSTVLHLLRTYLLFLSDSRGARFFNKNIKNIAEQIEEAQDPTVAYTGVVAAWAVLANEKNQNLALFSNSTKRSEEKTTTLSAMSQVSVTVIKETDSNFILGERVEQLALLLLQIVAYHKDRHVQSGIRFRPKKGLRHQLEGFDFRDVATKQDTISPKVATLKCRGWTDFANTIHAVPLFGVGFGELLKPVTTEGSAACCISTKSVPAGSDFLAAYGADLHALRKELEMEPQENPWEIAVDTYWHSPEGVAFTSCVCKNQTTQMHANQRTAITSGIIKGMDVAINGLFRRRANNPADRAQVLLPATFKRLFTPGLTSPSHIVLTGAVIFGHSWKFPLRWERQRDSPPNYGEPDFADEDDGLEIAATLVDRGIGAGVSSSSSADLLSPDGSSIGGNASSSPSSAPTSLYSMKQNPIFSVDGNSYPSSTISSAGQRADPVSSPKRSLGESQTGDAENEVADSRKLRRVSRGLGRKDPDAPESE</sequence>
<dbReference type="AlphaFoldDB" id="A0A6P8AQ94"/>
<feature type="region of interest" description="Disordered" evidence="1">
    <location>
        <begin position="11"/>
        <end position="71"/>
    </location>
</feature>
<evidence type="ECO:0000313" key="3">
    <source>
        <dbReference type="RefSeq" id="XP_030977069.1"/>
    </source>
</evidence>
<feature type="compositionally biased region" description="Basic and acidic residues" evidence="1">
    <location>
        <begin position="1237"/>
        <end position="1247"/>
    </location>
</feature>
<name>A0A6P8AQ94_PYRGI</name>
<keyword evidence="2" id="KW-1185">Reference proteome</keyword>
<accession>A0A6P8AQ94</accession>